<dbReference type="PANTHER" id="PTHR42693:SF53">
    <property type="entry name" value="ENDO-4-O-SULFATASE"/>
    <property type="match status" value="1"/>
</dbReference>
<organism evidence="7 8">
    <name type="scientific">Pelobium manganitolerans</name>
    <dbReference type="NCBI Taxonomy" id="1842495"/>
    <lineage>
        <taxon>Bacteria</taxon>
        <taxon>Pseudomonadati</taxon>
        <taxon>Bacteroidota</taxon>
        <taxon>Sphingobacteriia</taxon>
        <taxon>Sphingobacteriales</taxon>
        <taxon>Sphingobacteriaceae</taxon>
        <taxon>Pelobium</taxon>
    </lineage>
</organism>
<keyword evidence="3" id="KW-0378">Hydrolase</keyword>
<evidence type="ECO:0000256" key="1">
    <source>
        <dbReference type="ARBA" id="ARBA00008779"/>
    </source>
</evidence>
<evidence type="ECO:0000313" key="8">
    <source>
        <dbReference type="Proteomes" id="UP000283433"/>
    </source>
</evidence>
<accession>A0A419S7F8</accession>
<proteinExistence type="inferred from homology"/>
<dbReference type="InterPro" id="IPR000917">
    <property type="entry name" value="Sulfatase_N"/>
</dbReference>
<protein>
    <submittedName>
        <fullName evidence="7">N-acetylgalactosamine 6-sulfate sulfatase</fullName>
    </submittedName>
</protein>
<dbReference type="InterPro" id="IPR050738">
    <property type="entry name" value="Sulfatase"/>
</dbReference>
<dbReference type="GO" id="GO:0046872">
    <property type="term" value="F:metal ion binding"/>
    <property type="evidence" value="ECO:0007669"/>
    <property type="project" value="UniProtKB-KW"/>
</dbReference>
<gene>
    <name evidence="7" type="ORF">BCY91_03780</name>
</gene>
<dbReference type="Pfam" id="PF00884">
    <property type="entry name" value="Sulfatase"/>
    <property type="match status" value="1"/>
</dbReference>
<dbReference type="CDD" id="cd16144">
    <property type="entry name" value="ARS_like"/>
    <property type="match status" value="1"/>
</dbReference>
<dbReference type="OrthoDB" id="9803751at2"/>
<feature type="signal peptide" evidence="5">
    <location>
        <begin position="1"/>
        <end position="26"/>
    </location>
</feature>
<dbReference type="PROSITE" id="PS51257">
    <property type="entry name" value="PROKAR_LIPOPROTEIN"/>
    <property type="match status" value="1"/>
</dbReference>
<evidence type="ECO:0000259" key="6">
    <source>
        <dbReference type="Pfam" id="PF00884"/>
    </source>
</evidence>
<name>A0A419S7F8_9SPHI</name>
<sequence>MKQNILFTFIITALLISASACNQKKAANTEQQKPNVIIILSDDAGYADYGAYGGTQIPTPNVDSLIASGVKFTNAYVSASVCAPSRAGLLTGRYQQRFGFENNMSGEPAEGFTREDMGMDPKENTFGDEMRANGYRTMAIGKWHLGDQAKHFPLNRGFDEFFGFVGGHRSFFPIKNNITEEEKIHDNKRIFPEDSVGYLTDLWTDKAISFIKKKADKPFFIYLAYNAVHTPVDAKKEWWDKFSNIPDSGRRAYAALMASLDENIGRLRQTLKEQNLDDNTLILFLNDNGGATTNFSDNGPLRGMKGSVWEGGVRVAMSMVWKNKLPQNAVYEQPVNSLDFLPTALAAANGKQTGKNPLDGKNLIPFITNQQKEAPHDALYWRRGIAAGIREGNWKLIRVESNPILLFDLSKDLSETNNLAKEHPDVVKHLLDKLANWEKGLSKPHWGSSYGPKNMIMKHRMETVGRDMERMYP</sequence>
<evidence type="ECO:0000256" key="4">
    <source>
        <dbReference type="ARBA" id="ARBA00022837"/>
    </source>
</evidence>
<feature type="domain" description="Sulfatase N-terminal" evidence="6">
    <location>
        <begin position="34"/>
        <end position="349"/>
    </location>
</feature>
<dbReference type="EMBL" id="MBTA01000012">
    <property type="protein sequence ID" value="RKD17264.1"/>
    <property type="molecule type" value="Genomic_DNA"/>
</dbReference>
<keyword evidence="4" id="KW-0106">Calcium</keyword>
<keyword evidence="8" id="KW-1185">Reference proteome</keyword>
<dbReference type="SUPFAM" id="SSF53649">
    <property type="entry name" value="Alkaline phosphatase-like"/>
    <property type="match status" value="1"/>
</dbReference>
<dbReference type="PROSITE" id="PS00523">
    <property type="entry name" value="SULFATASE_1"/>
    <property type="match status" value="1"/>
</dbReference>
<dbReference type="InterPro" id="IPR024607">
    <property type="entry name" value="Sulfatase_CS"/>
</dbReference>
<dbReference type="Gene3D" id="3.40.720.10">
    <property type="entry name" value="Alkaline Phosphatase, subunit A"/>
    <property type="match status" value="1"/>
</dbReference>
<dbReference type="Gene3D" id="3.30.1120.10">
    <property type="match status" value="1"/>
</dbReference>
<dbReference type="PROSITE" id="PS00149">
    <property type="entry name" value="SULFATASE_2"/>
    <property type="match status" value="1"/>
</dbReference>
<evidence type="ECO:0000256" key="3">
    <source>
        <dbReference type="ARBA" id="ARBA00022801"/>
    </source>
</evidence>
<dbReference type="Proteomes" id="UP000283433">
    <property type="component" value="Unassembled WGS sequence"/>
</dbReference>
<comment type="similarity">
    <text evidence="1">Belongs to the sulfatase family.</text>
</comment>
<evidence type="ECO:0000256" key="2">
    <source>
        <dbReference type="ARBA" id="ARBA00022723"/>
    </source>
</evidence>
<evidence type="ECO:0000256" key="5">
    <source>
        <dbReference type="SAM" id="SignalP"/>
    </source>
</evidence>
<dbReference type="AlphaFoldDB" id="A0A419S7F8"/>
<reference evidence="7 8" key="1">
    <citation type="submission" date="2016-07" db="EMBL/GenBank/DDBJ databases">
        <title>Genome of Pelobium manganitolerans.</title>
        <authorList>
            <person name="Wu S."/>
            <person name="Wang G."/>
        </authorList>
    </citation>
    <scope>NUCLEOTIDE SEQUENCE [LARGE SCALE GENOMIC DNA]</scope>
    <source>
        <strain evidence="7 8">YS-25</strain>
    </source>
</reference>
<keyword evidence="2" id="KW-0479">Metal-binding</keyword>
<evidence type="ECO:0000313" key="7">
    <source>
        <dbReference type="EMBL" id="RKD17264.1"/>
    </source>
</evidence>
<dbReference type="RefSeq" id="WP_120181456.1">
    <property type="nucleotide sequence ID" value="NZ_MBTA01000012.1"/>
</dbReference>
<dbReference type="InterPro" id="IPR017850">
    <property type="entry name" value="Alkaline_phosphatase_core_sf"/>
</dbReference>
<comment type="caution">
    <text evidence="7">The sequence shown here is derived from an EMBL/GenBank/DDBJ whole genome shotgun (WGS) entry which is preliminary data.</text>
</comment>
<keyword evidence="5" id="KW-0732">Signal</keyword>
<feature type="chain" id="PRO_5019520945" evidence="5">
    <location>
        <begin position="27"/>
        <end position="473"/>
    </location>
</feature>
<dbReference type="GO" id="GO:0004065">
    <property type="term" value="F:arylsulfatase activity"/>
    <property type="evidence" value="ECO:0007669"/>
    <property type="project" value="TreeGrafter"/>
</dbReference>
<dbReference type="PANTHER" id="PTHR42693">
    <property type="entry name" value="ARYLSULFATASE FAMILY MEMBER"/>
    <property type="match status" value="1"/>
</dbReference>